<dbReference type="GO" id="GO:0040008">
    <property type="term" value="P:regulation of growth"/>
    <property type="evidence" value="ECO:0007669"/>
    <property type="project" value="InterPro"/>
</dbReference>
<dbReference type="Pfam" id="PF23174">
    <property type="entry name" value="bHLH_ILI"/>
    <property type="match status" value="1"/>
</dbReference>
<dbReference type="InterPro" id="IPR036638">
    <property type="entry name" value="HLH_DNA-bd_sf"/>
</dbReference>
<dbReference type="InterPro" id="IPR011598">
    <property type="entry name" value="bHLH_dom"/>
</dbReference>
<name>A0AAW1MPF8_SAPOF</name>
<sequence length="105" mass="11937">MSNRRSRSRQLVGVNNGIRDDEIQDLVSKLQQLLPQLQTTPSSNKVSATRVLQEACNYIRSLHREVDGLSERLCELLQTTTNDDTSQEAVLIIRTLLMQSTNLNR</sequence>
<accession>A0AAW1MPF8</accession>
<dbReference type="Gene3D" id="4.10.280.10">
    <property type="entry name" value="Helix-loop-helix DNA-binding domain"/>
    <property type="match status" value="1"/>
</dbReference>
<keyword evidence="3" id="KW-0805">Transcription regulation</keyword>
<comment type="subcellular location">
    <subcellularLocation>
        <location evidence="1">Nucleus</location>
    </subcellularLocation>
</comment>
<proteinExistence type="predicted"/>
<gene>
    <name evidence="7" type="ORF">RND81_02G030800</name>
</gene>
<reference evidence="7 8" key="1">
    <citation type="submission" date="2024-03" db="EMBL/GenBank/DDBJ databases">
        <title>WGS assembly of Saponaria officinalis var. Norfolk2.</title>
        <authorList>
            <person name="Jenkins J."/>
            <person name="Shu S."/>
            <person name="Grimwood J."/>
            <person name="Barry K."/>
            <person name="Goodstein D."/>
            <person name="Schmutz J."/>
            <person name="Leebens-Mack J."/>
            <person name="Osbourn A."/>
        </authorList>
    </citation>
    <scope>NUCLEOTIDE SEQUENCE [LARGE SCALE GENOMIC DNA]</scope>
    <source>
        <strain evidence="8">cv. Norfolk2</strain>
        <strain evidence="7">JIC</strain>
        <tissue evidence="7">Leaf</tissue>
    </source>
</reference>
<evidence type="ECO:0000256" key="5">
    <source>
        <dbReference type="ARBA" id="ARBA00023242"/>
    </source>
</evidence>
<evidence type="ECO:0000313" key="7">
    <source>
        <dbReference type="EMBL" id="KAK9748035.1"/>
    </source>
</evidence>
<feature type="domain" description="BHLH" evidence="6">
    <location>
        <begin position="7"/>
        <end position="62"/>
    </location>
</feature>
<dbReference type="SUPFAM" id="SSF47459">
    <property type="entry name" value="HLH, helix-loop-helix DNA-binding domain"/>
    <property type="match status" value="1"/>
</dbReference>
<dbReference type="GO" id="GO:0006355">
    <property type="term" value="P:regulation of DNA-templated transcription"/>
    <property type="evidence" value="ECO:0007669"/>
    <property type="project" value="InterPro"/>
</dbReference>
<dbReference type="EMBL" id="JBDFQZ010000002">
    <property type="protein sequence ID" value="KAK9748034.1"/>
    <property type="molecule type" value="Genomic_DNA"/>
</dbReference>
<comment type="caution">
    <text evidence="7">The sequence shown here is derived from an EMBL/GenBank/DDBJ whole genome shotgun (WGS) entry which is preliminary data.</text>
</comment>
<keyword evidence="5" id="KW-0539">Nucleus</keyword>
<dbReference type="GO" id="GO:0005634">
    <property type="term" value="C:nucleus"/>
    <property type="evidence" value="ECO:0007669"/>
    <property type="project" value="UniProtKB-SubCell"/>
</dbReference>
<evidence type="ECO:0000313" key="8">
    <source>
        <dbReference type="Proteomes" id="UP001443914"/>
    </source>
</evidence>
<keyword evidence="4" id="KW-0804">Transcription</keyword>
<evidence type="ECO:0000256" key="4">
    <source>
        <dbReference type="ARBA" id="ARBA00023163"/>
    </source>
</evidence>
<dbReference type="PROSITE" id="PS50888">
    <property type="entry name" value="BHLH"/>
    <property type="match status" value="1"/>
</dbReference>
<evidence type="ECO:0000256" key="2">
    <source>
        <dbReference type="ARBA" id="ARBA00022604"/>
    </source>
</evidence>
<dbReference type="PANTHER" id="PTHR46446">
    <property type="entry name" value="TRANSCRIPTION FACTOR PRE"/>
    <property type="match status" value="1"/>
</dbReference>
<dbReference type="PANTHER" id="PTHR46446:SF3">
    <property type="entry name" value="TRANSCRIPTION FACTOR PRE3"/>
    <property type="match status" value="1"/>
</dbReference>
<dbReference type="EMBL" id="JBDFQZ010000002">
    <property type="protein sequence ID" value="KAK9748035.1"/>
    <property type="molecule type" value="Genomic_DNA"/>
</dbReference>
<evidence type="ECO:0000256" key="1">
    <source>
        <dbReference type="ARBA" id="ARBA00004123"/>
    </source>
</evidence>
<dbReference type="AlphaFoldDB" id="A0AAW1MPF8"/>
<dbReference type="GO" id="GO:0046983">
    <property type="term" value="F:protein dimerization activity"/>
    <property type="evidence" value="ECO:0007669"/>
    <property type="project" value="InterPro"/>
</dbReference>
<keyword evidence="8" id="KW-1185">Reference proteome</keyword>
<keyword evidence="2" id="KW-0341">Growth regulation</keyword>
<dbReference type="Proteomes" id="UP001443914">
    <property type="component" value="Unassembled WGS sequence"/>
</dbReference>
<evidence type="ECO:0000256" key="3">
    <source>
        <dbReference type="ARBA" id="ARBA00023015"/>
    </source>
</evidence>
<protein>
    <recommendedName>
        <fullName evidence="6">BHLH domain-containing protein</fullName>
    </recommendedName>
</protein>
<dbReference type="InterPro" id="IPR044293">
    <property type="entry name" value="PRE"/>
</dbReference>
<evidence type="ECO:0000259" key="6">
    <source>
        <dbReference type="PROSITE" id="PS50888"/>
    </source>
</evidence>
<organism evidence="7 8">
    <name type="scientific">Saponaria officinalis</name>
    <name type="common">Common soapwort</name>
    <name type="synonym">Lychnis saponaria</name>
    <dbReference type="NCBI Taxonomy" id="3572"/>
    <lineage>
        <taxon>Eukaryota</taxon>
        <taxon>Viridiplantae</taxon>
        <taxon>Streptophyta</taxon>
        <taxon>Embryophyta</taxon>
        <taxon>Tracheophyta</taxon>
        <taxon>Spermatophyta</taxon>
        <taxon>Magnoliopsida</taxon>
        <taxon>eudicotyledons</taxon>
        <taxon>Gunneridae</taxon>
        <taxon>Pentapetalae</taxon>
        <taxon>Caryophyllales</taxon>
        <taxon>Caryophyllaceae</taxon>
        <taxon>Caryophylleae</taxon>
        <taxon>Saponaria</taxon>
    </lineage>
</organism>